<evidence type="ECO:0000313" key="11">
    <source>
        <dbReference type="Proteomes" id="UP000230002"/>
    </source>
</evidence>
<evidence type="ECO:0000256" key="1">
    <source>
        <dbReference type="ARBA" id="ARBA00004123"/>
    </source>
</evidence>
<dbReference type="SMART" id="SM00360">
    <property type="entry name" value="RRM"/>
    <property type="match status" value="2"/>
</dbReference>
<feature type="compositionally biased region" description="Basic and acidic residues" evidence="8">
    <location>
        <begin position="71"/>
        <end position="159"/>
    </location>
</feature>
<name>A0A2G8RUH4_9APHY</name>
<dbReference type="InterPro" id="IPR035979">
    <property type="entry name" value="RBD_domain_sf"/>
</dbReference>
<dbReference type="NCBIfam" id="TIGR01642">
    <property type="entry name" value="U2AF_lg"/>
    <property type="match status" value="1"/>
</dbReference>
<feature type="domain" description="RRM" evidence="9">
    <location>
        <begin position="412"/>
        <end position="490"/>
    </location>
</feature>
<evidence type="ECO:0000256" key="3">
    <source>
        <dbReference type="ARBA" id="ARBA00022737"/>
    </source>
</evidence>
<dbReference type="InterPro" id="IPR000504">
    <property type="entry name" value="RRM_dom"/>
</dbReference>
<dbReference type="InterPro" id="IPR012677">
    <property type="entry name" value="Nucleotide-bd_a/b_plait_sf"/>
</dbReference>
<feature type="region of interest" description="Disordered" evidence="8">
    <location>
        <begin position="637"/>
        <end position="659"/>
    </location>
</feature>
<accession>A0A2G8RUH4</accession>
<sequence length="659" mass="72374">MATTGEDTAFAASSPPLLVSRDIRVLFPCAGSRQKKSWTLAHPPRVPATDRSQTPQAAASYSRAVSTIADRYGERHHSSRDHDRDRDRERRHRDDREHGRERGDRGDRDRERYESRRHSERDREREPRDRDRERDRYGGRGGREDYEEYSRRHRDDDRRRERRGGGGGGGGGPGAAAGGGDEDFGGGGFRRPPRGGDDDRGERKGRGRHRDGLGTPERRSPTPPEAAPLSQRKRKASGWDVHAPGYEQYTAMQAKQTGLFNLPGANRTQIPPILAIPGLPPPMPVSTFGMGTGVNPNLSRQSRRLYIGSITPDINEQNLTDFFNSKMKEMNLGTGAPGNPVLAVQCNYEKNYAFVEFRSAEDATAAMAFDGIIFLNGPLKIRRPKDYGGPDVIAPNMHVPGVVSTNVPDSANKIFVGGLPTYLNEEQVMELLSSFGELKAFNLVRENGNGPSKGFAFFEYVDPGVTDVAIQSLSGMELGDKYLVVQRASVGAKPGQPPIPGLFDMNPEIPKPILPVGDLMDSPDRILLMLNMVVPEELHDDQEYADILEDVKEECGKYGDVEDLRIPRPGKKDKAKWGEGGRESALAQQRADEAAGVGRVYVKFVSPRSAGNALKALAGRSFAGRSIIATLLSDDASTTPPLNLIFAPQPDSPPPLPED</sequence>
<protein>
    <recommendedName>
        <fullName evidence="9">RRM domain-containing protein</fullName>
    </recommendedName>
</protein>
<feature type="compositionally biased region" description="Basic and acidic residues" evidence="8">
    <location>
        <begin position="194"/>
        <end position="220"/>
    </location>
</feature>
<dbReference type="Pfam" id="PF00076">
    <property type="entry name" value="RRM_1"/>
    <property type="match status" value="1"/>
</dbReference>
<proteinExistence type="predicted"/>
<comment type="caution">
    <text evidence="10">The sequence shown here is derived from an EMBL/GenBank/DDBJ whole genome shotgun (WGS) entry which is preliminary data.</text>
</comment>
<dbReference type="SUPFAM" id="SSF54928">
    <property type="entry name" value="RNA-binding domain, RBD"/>
    <property type="match status" value="2"/>
</dbReference>
<feature type="compositionally biased region" description="Gly residues" evidence="8">
    <location>
        <begin position="165"/>
        <end position="189"/>
    </location>
</feature>
<dbReference type="CDD" id="cd12230">
    <property type="entry name" value="RRM1_U2AF65"/>
    <property type="match status" value="1"/>
</dbReference>
<feature type="region of interest" description="Disordered" evidence="8">
    <location>
        <begin position="31"/>
        <end position="237"/>
    </location>
</feature>
<feature type="compositionally biased region" description="Pro residues" evidence="8">
    <location>
        <begin position="650"/>
        <end position="659"/>
    </location>
</feature>
<keyword evidence="3" id="KW-0677">Repeat</keyword>
<organism evidence="10 11">
    <name type="scientific">Ganoderma sinense ZZ0214-1</name>
    <dbReference type="NCBI Taxonomy" id="1077348"/>
    <lineage>
        <taxon>Eukaryota</taxon>
        <taxon>Fungi</taxon>
        <taxon>Dikarya</taxon>
        <taxon>Basidiomycota</taxon>
        <taxon>Agaricomycotina</taxon>
        <taxon>Agaricomycetes</taxon>
        <taxon>Polyporales</taxon>
        <taxon>Polyporaceae</taxon>
        <taxon>Ganoderma</taxon>
    </lineage>
</organism>
<evidence type="ECO:0000259" key="9">
    <source>
        <dbReference type="PROSITE" id="PS50102"/>
    </source>
</evidence>
<dbReference type="GO" id="GO:0008380">
    <property type="term" value="P:RNA splicing"/>
    <property type="evidence" value="ECO:0007669"/>
    <property type="project" value="UniProtKB-KW"/>
</dbReference>
<keyword evidence="11" id="KW-1185">Reference proteome</keyword>
<evidence type="ECO:0000256" key="6">
    <source>
        <dbReference type="ARBA" id="ARBA00023242"/>
    </source>
</evidence>
<dbReference type="OrthoDB" id="10266058at2759"/>
<dbReference type="InterPro" id="IPR006529">
    <property type="entry name" value="U2AF_lg"/>
</dbReference>
<feature type="domain" description="RRM" evidence="9">
    <location>
        <begin position="303"/>
        <end position="386"/>
    </location>
</feature>
<dbReference type="AlphaFoldDB" id="A0A2G8RUH4"/>
<keyword evidence="2" id="KW-0507">mRNA processing</keyword>
<dbReference type="GO" id="GO:0003723">
    <property type="term" value="F:RNA binding"/>
    <property type="evidence" value="ECO:0007669"/>
    <property type="project" value="UniProtKB-UniRule"/>
</dbReference>
<dbReference type="PANTHER" id="PTHR23139">
    <property type="entry name" value="RNA-BINDING PROTEIN"/>
    <property type="match status" value="1"/>
</dbReference>
<reference evidence="10 11" key="1">
    <citation type="journal article" date="2015" name="Sci. Rep.">
        <title>Chromosome-level genome map provides insights into diverse defense mechanisms in the medicinal fungus Ganoderma sinense.</title>
        <authorList>
            <person name="Zhu Y."/>
            <person name="Xu J."/>
            <person name="Sun C."/>
            <person name="Zhou S."/>
            <person name="Xu H."/>
            <person name="Nelson D.R."/>
            <person name="Qian J."/>
            <person name="Song J."/>
            <person name="Luo H."/>
            <person name="Xiang L."/>
            <person name="Li Y."/>
            <person name="Xu Z."/>
            <person name="Ji A."/>
            <person name="Wang L."/>
            <person name="Lu S."/>
            <person name="Hayward A."/>
            <person name="Sun W."/>
            <person name="Li X."/>
            <person name="Schwartz D.C."/>
            <person name="Wang Y."/>
            <person name="Chen S."/>
        </authorList>
    </citation>
    <scope>NUCLEOTIDE SEQUENCE [LARGE SCALE GENOMIC DNA]</scope>
    <source>
        <strain evidence="10 11">ZZ0214-1</strain>
    </source>
</reference>
<keyword evidence="5" id="KW-0508">mRNA splicing</keyword>
<dbReference type="EMBL" id="AYKW01000056">
    <property type="protein sequence ID" value="PIL24988.1"/>
    <property type="molecule type" value="Genomic_DNA"/>
</dbReference>
<gene>
    <name evidence="10" type="ORF">GSI_12875</name>
</gene>
<dbReference type="GO" id="GO:0005634">
    <property type="term" value="C:nucleus"/>
    <property type="evidence" value="ECO:0007669"/>
    <property type="project" value="UniProtKB-SubCell"/>
</dbReference>
<evidence type="ECO:0000256" key="4">
    <source>
        <dbReference type="ARBA" id="ARBA00022884"/>
    </source>
</evidence>
<dbReference type="STRING" id="1077348.A0A2G8RUH4"/>
<dbReference type="FunFam" id="3.30.70.330:FF:000074">
    <property type="entry name" value="U2 snRNP auxiliary factor large subunit"/>
    <property type="match status" value="1"/>
</dbReference>
<comment type="subcellular location">
    <subcellularLocation>
        <location evidence="1">Nucleus</location>
    </subcellularLocation>
</comment>
<evidence type="ECO:0000313" key="10">
    <source>
        <dbReference type="EMBL" id="PIL24988.1"/>
    </source>
</evidence>
<keyword evidence="4 7" id="KW-0694">RNA-binding</keyword>
<dbReference type="PROSITE" id="PS50102">
    <property type="entry name" value="RRM"/>
    <property type="match status" value="2"/>
</dbReference>
<feature type="compositionally biased region" description="Polar residues" evidence="8">
    <location>
        <begin position="50"/>
        <end position="65"/>
    </location>
</feature>
<evidence type="ECO:0000256" key="7">
    <source>
        <dbReference type="PROSITE-ProRule" id="PRU00176"/>
    </source>
</evidence>
<dbReference type="CDD" id="cd12232">
    <property type="entry name" value="RRM3_U2AF65"/>
    <property type="match status" value="1"/>
</dbReference>
<dbReference type="Proteomes" id="UP000230002">
    <property type="component" value="Unassembled WGS sequence"/>
</dbReference>
<dbReference type="GO" id="GO:0006397">
    <property type="term" value="P:mRNA processing"/>
    <property type="evidence" value="ECO:0007669"/>
    <property type="project" value="UniProtKB-KW"/>
</dbReference>
<evidence type="ECO:0000256" key="2">
    <source>
        <dbReference type="ARBA" id="ARBA00022664"/>
    </source>
</evidence>
<keyword evidence="6" id="KW-0539">Nucleus</keyword>
<dbReference type="CDD" id="cd12231">
    <property type="entry name" value="RRM2_U2AF65"/>
    <property type="match status" value="1"/>
</dbReference>
<evidence type="ECO:0000256" key="8">
    <source>
        <dbReference type="SAM" id="MobiDB-lite"/>
    </source>
</evidence>
<dbReference type="Gene3D" id="3.30.70.330">
    <property type="match status" value="3"/>
</dbReference>
<evidence type="ECO:0000256" key="5">
    <source>
        <dbReference type="ARBA" id="ARBA00023187"/>
    </source>
</evidence>